<protein>
    <submittedName>
        <fullName evidence="3">Acyltransferase</fullName>
    </submittedName>
</protein>
<dbReference type="SMART" id="SM00563">
    <property type="entry name" value="PlsC"/>
    <property type="match status" value="1"/>
</dbReference>
<dbReference type="PANTHER" id="PTHR22753:SF14">
    <property type="entry name" value="MONOACYLGLYCEROL_DIACYLGLYCEROL O-ACYLTRANSFERASE"/>
    <property type="match status" value="1"/>
</dbReference>
<dbReference type="GO" id="GO:0016020">
    <property type="term" value="C:membrane"/>
    <property type="evidence" value="ECO:0007669"/>
    <property type="project" value="TreeGrafter"/>
</dbReference>
<dbReference type="InterPro" id="IPR002123">
    <property type="entry name" value="Plipid/glycerol_acylTrfase"/>
</dbReference>
<dbReference type="Pfam" id="PF01553">
    <property type="entry name" value="Acyltransferase"/>
    <property type="match status" value="1"/>
</dbReference>
<comment type="caution">
    <text evidence="3">The sequence shown here is derived from an EMBL/GenBank/DDBJ whole genome shotgun (WGS) entry which is preliminary data.</text>
</comment>
<dbReference type="PANTHER" id="PTHR22753">
    <property type="entry name" value="TRANSMEMBRANE PROTEIN 68"/>
    <property type="match status" value="1"/>
</dbReference>
<dbReference type="CDD" id="cd07987">
    <property type="entry name" value="LPLAT_MGAT-like"/>
    <property type="match status" value="1"/>
</dbReference>
<dbReference type="Proteomes" id="UP000075635">
    <property type="component" value="Unassembled WGS sequence"/>
</dbReference>
<dbReference type="AlphaFoldDB" id="A0A150RMP5"/>
<feature type="region of interest" description="Disordered" evidence="1">
    <location>
        <begin position="267"/>
        <end position="295"/>
    </location>
</feature>
<dbReference type="GO" id="GO:0016746">
    <property type="term" value="F:acyltransferase activity"/>
    <property type="evidence" value="ECO:0007669"/>
    <property type="project" value="UniProtKB-KW"/>
</dbReference>
<gene>
    <name evidence="3" type="ORF">BE17_31790</name>
</gene>
<proteinExistence type="predicted"/>
<dbReference type="EMBL" id="JEMB01002384">
    <property type="protein sequence ID" value="KYF81522.1"/>
    <property type="molecule type" value="Genomic_DNA"/>
</dbReference>
<evidence type="ECO:0000256" key="1">
    <source>
        <dbReference type="SAM" id="MobiDB-lite"/>
    </source>
</evidence>
<keyword evidence="3" id="KW-0012">Acyltransferase</keyword>
<evidence type="ECO:0000259" key="2">
    <source>
        <dbReference type="SMART" id="SM00563"/>
    </source>
</evidence>
<name>A0A150RMP5_SORCE</name>
<organism evidence="3 4">
    <name type="scientific">Sorangium cellulosum</name>
    <name type="common">Polyangium cellulosum</name>
    <dbReference type="NCBI Taxonomy" id="56"/>
    <lineage>
        <taxon>Bacteria</taxon>
        <taxon>Pseudomonadati</taxon>
        <taxon>Myxococcota</taxon>
        <taxon>Polyangia</taxon>
        <taxon>Polyangiales</taxon>
        <taxon>Polyangiaceae</taxon>
        <taxon>Sorangium</taxon>
    </lineage>
</organism>
<evidence type="ECO:0000313" key="4">
    <source>
        <dbReference type="Proteomes" id="UP000075635"/>
    </source>
</evidence>
<feature type="domain" description="Phospholipid/glycerol acyltransferase" evidence="2">
    <location>
        <begin position="66"/>
        <end position="184"/>
    </location>
</feature>
<reference evidence="3 4" key="1">
    <citation type="submission" date="2014-02" db="EMBL/GenBank/DDBJ databases">
        <title>The small core and large imbalanced accessory genome model reveals a collaborative survival strategy of Sorangium cellulosum strains in nature.</title>
        <authorList>
            <person name="Han K."/>
            <person name="Peng R."/>
            <person name="Blom J."/>
            <person name="Li Y.-Z."/>
        </authorList>
    </citation>
    <scope>NUCLEOTIDE SEQUENCE [LARGE SCALE GENOMIC DNA]</scope>
    <source>
        <strain evidence="3 4">So0011-07</strain>
    </source>
</reference>
<dbReference type="SUPFAM" id="SSF69593">
    <property type="entry name" value="Glycerol-3-phosphate (1)-acyltransferase"/>
    <property type="match status" value="1"/>
</dbReference>
<keyword evidence="3" id="KW-0808">Transferase</keyword>
<evidence type="ECO:0000313" key="3">
    <source>
        <dbReference type="EMBL" id="KYF81522.1"/>
    </source>
</evidence>
<sequence length="295" mass="32271">MTLLVSDSIAQRVQRLEIPFNSFGVDPYGISRKHLGLFFSALDFFYHHYFSVDVAGVENVPARGRAMLVGNHSGGVAIDGAMVVASTFFEMDPPRLAEGMAEKFINRLPFTSLWSSRTGHFTGLPEHASRLLEDERLLMVFPEGARGTAKLYSERNSLVHFGSGFVRLALKTRTPIIPFGFVGGGEAVPTIANSYTIGRLFGVPYIPITPYLVPAPLPVQLEITYGEPMTFPGTGAEEDEVIMGHVDQVKAKIAELIDVGRQRRRGRLALDQRGATPAGQRGATPAEPASWKERA</sequence>
<accession>A0A150RMP5</accession>